<feature type="region of interest" description="Disordered" evidence="1">
    <location>
        <begin position="14"/>
        <end position="61"/>
    </location>
</feature>
<accession>A0A834KTQ5</accession>
<keyword evidence="3" id="KW-1185">Reference proteome</keyword>
<feature type="compositionally biased region" description="Basic and acidic residues" evidence="1">
    <location>
        <begin position="85"/>
        <end position="105"/>
    </location>
</feature>
<reference evidence="2" key="1">
    <citation type="journal article" date="2020" name="G3 (Bethesda)">
        <title>High-Quality Assemblies for Three Invasive Social Wasps from the &lt;i&gt;Vespula&lt;/i&gt; Genus.</title>
        <authorList>
            <person name="Harrop T.W.R."/>
            <person name="Guhlin J."/>
            <person name="McLaughlin G.M."/>
            <person name="Permina E."/>
            <person name="Stockwell P."/>
            <person name="Gilligan J."/>
            <person name="Le Lec M.F."/>
            <person name="Gruber M.A.M."/>
            <person name="Quinn O."/>
            <person name="Lovegrove M."/>
            <person name="Duncan E.J."/>
            <person name="Remnant E.J."/>
            <person name="Van Eeckhoven J."/>
            <person name="Graham B."/>
            <person name="Knapp R.A."/>
            <person name="Langford K.W."/>
            <person name="Kronenberg Z."/>
            <person name="Press M.O."/>
            <person name="Eacker S.M."/>
            <person name="Wilson-Rankin E.E."/>
            <person name="Purcell J."/>
            <person name="Lester P.J."/>
            <person name="Dearden P.K."/>
        </authorList>
    </citation>
    <scope>NUCLEOTIDE SEQUENCE</scope>
    <source>
        <strain evidence="2">Linc-1</strain>
    </source>
</reference>
<evidence type="ECO:0000313" key="3">
    <source>
        <dbReference type="Proteomes" id="UP000617340"/>
    </source>
</evidence>
<feature type="compositionally biased region" description="Acidic residues" evidence="1">
    <location>
        <begin position="49"/>
        <end position="61"/>
    </location>
</feature>
<dbReference type="AlphaFoldDB" id="A0A834KTQ5"/>
<dbReference type="Proteomes" id="UP000617340">
    <property type="component" value="Unassembled WGS sequence"/>
</dbReference>
<name>A0A834KTQ5_VESGE</name>
<feature type="compositionally biased region" description="Low complexity" evidence="1">
    <location>
        <begin position="26"/>
        <end position="41"/>
    </location>
</feature>
<gene>
    <name evidence="2" type="ORF">HZH68_004362</name>
</gene>
<sequence length="123" mass="14249">MYKHVDRGTRVFVQGESEQRVTARSTTTTTTTTTTTMTTTTIGPRAKDDDNDDDDDDNDDDLLLCGYVSRWTPCRKRSKVFPNEKIIHPSGEDESGVRRRTRKEEEEKEEEELEEKEKMVETD</sequence>
<feature type="region of interest" description="Disordered" evidence="1">
    <location>
        <begin position="81"/>
        <end position="123"/>
    </location>
</feature>
<proteinExistence type="predicted"/>
<evidence type="ECO:0000313" key="2">
    <source>
        <dbReference type="EMBL" id="KAF7409981.1"/>
    </source>
</evidence>
<comment type="caution">
    <text evidence="2">The sequence shown here is derived from an EMBL/GenBank/DDBJ whole genome shotgun (WGS) entry which is preliminary data.</text>
</comment>
<evidence type="ECO:0000256" key="1">
    <source>
        <dbReference type="SAM" id="MobiDB-lite"/>
    </source>
</evidence>
<dbReference type="EMBL" id="JACSDZ010000003">
    <property type="protein sequence ID" value="KAF7409981.1"/>
    <property type="molecule type" value="Genomic_DNA"/>
</dbReference>
<organism evidence="2 3">
    <name type="scientific">Vespula germanica</name>
    <name type="common">German yellow jacket</name>
    <name type="synonym">Paravespula germanica</name>
    <dbReference type="NCBI Taxonomy" id="30212"/>
    <lineage>
        <taxon>Eukaryota</taxon>
        <taxon>Metazoa</taxon>
        <taxon>Ecdysozoa</taxon>
        <taxon>Arthropoda</taxon>
        <taxon>Hexapoda</taxon>
        <taxon>Insecta</taxon>
        <taxon>Pterygota</taxon>
        <taxon>Neoptera</taxon>
        <taxon>Endopterygota</taxon>
        <taxon>Hymenoptera</taxon>
        <taxon>Apocrita</taxon>
        <taxon>Aculeata</taxon>
        <taxon>Vespoidea</taxon>
        <taxon>Vespidae</taxon>
        <taxon>Vespinae</taxon>
        <taxon>Vespula</taxon>
    </lineage>
</organism>
<protein>
    <submittedName>
        <fullName evidence="2">Uncharacterized protein</fullName>
    </submittedName>
</protein>